<dbReference type="SUPFAM" id="SSF140383">
    <property type="entry name" value="BSD domain-like"/>
    <property type="match status" value="1"/>
</dbReference>
<evidence type="ECO:0000259" key="2">
    <source>
        <dbReference type="PROSITE" id="PS50858"/>
    </source>
</evidence>
<dbReference type="InterPro" id="IPR035925">
    <property type="entry name" value="BSD_dom_sf"/>
</dbReference>
<dbReference type="Gene3D" id="1.10.3970.10">
    <property type="entry name" value="BSD domain"/>
    <property type="match status" value="1"/>
</dbReference>
<dbReference type="Proteomes" id="UP001293593">
    <property type="component" value="Unassembled WGS sequence"/>
</dbReference>
<dbReference type="EMBL" id="JAWXYG010000007">
    <property type="protein sequence ID" value="KAK4267801.1"/>
    <property type="molecule type" value="Genomic_DNA"/>
</dbReference>
<dbReference type="SMART" id="SM00751">
    <property type="entry name" value="BSD"/>
    <property type="match status" value="1"/>
</dbReference>
<accession>A0AAE1JCD1</accession>
<feature type="compositionally biased region" description="Acidic residues" evidence="1">
    <location>
        <begin position="404"/>
        <end position="417"/>
    </location>
</feature>
<name>A0AAE1JCD1_9FABA</name>
<dbReference type="PROSITE" id="PS50858">
    <property type="entry name" value="BSD"/>
    <property type="match status" value="1"/>
</dbReference>
<dbReference type="PANTHER" id="PTHR31923:SF27">
    <property type="entry name" value="BSD DOMAIN-CONTAINING PROTEIN"/>
    <property type="match status" value="1"/>
</dbReference>
<evidence type="ECO:0000313" key="4">
    <source>
        <dbReference type="Proteomes" id="UP001293593"/>
    </source>
</evidence>
<evidence type="ECO:0000313" key="3">
    <source>
        <dbReference type="EMBL" id="KAK4267801.1"/>
    </source>
</evidence>
<feature type="compositionally biased region" description="Acidic residues" evidence="1">
    <location>
        <begin position="15"/>
        <end position="32"/>
    </location>
</feature>
<dbReference type="Pfam" id="PF03909">
    <property type="entry name" value="BSD"/>
    <property type="match status" value="1"/>
</dbReference>
<feature type="region of interest" description="Disordered" evidence="1">
    <location>
        <begin position="1"/>
        <end position="74"/>
    </location>
</feature>
<comment type="caution">
    <text evidence="3">The sequence shown here is derived from an EMBL/GenBank/DDBJ whole genome shotgun (WGS) entry which is preliminary data.</text>
</comment>
<dbReference type="PANTHER" id="PTHR31923">
    <property type="entry name" value="BSD DOMAIN-CONTAINING PROTEIN"/>
    <property type="match status" value="1"/>
</dbReference>
<gene>
    <name evidence="3" type="ORF">QN277_024535</name>
</gene>
<dbReference type="AlphaFoldDB" id="A0AAE1JCD1"/>
<proteinExistence type="predicted"/>
<protein>
    <recommendedName>
        <fullName evidence="2">BSD domain-containing protein</fullName>
    </recommendedName>
</protein>
<evidence type="ECO:0000256" key="1">
    <source>
        <dbReference type="SAM" id="MobiDB-lite"/>
    </source>
</evidence>
<sequence length="455" mass="51196">MSWLARSLANSLRLEDDDSDGGDDYDDEEVNDVEPGRSHDPPTASPKHHQHHQQQEPTQQSQDDEFESDNEAQVRGVKEDLDEFKDALARQLWGMASFLAPPPTNSHPSFKQTLSDPALLAGNRSELSDQCTSGNGEGVDAHDDGAISWIGREEIGGRFGNEVSGVSFMATDLSSHGSEYVENGESEMDESDLKQAVGITEEVLTFARNIAMHPETWLDFPIEEEEDTDDFDMSDAQLEHAFIIERVAPRLAALRIELCPCHMSEGYFWKVYFVLLHSRLNKQDAEVLSTPQVKTARAMWMQELQKQTKPESEWYGRSTSYVRDIAPDEDLPPSISDHATSHGTYGYEPTAWPTIVDYESEKHTIDSSEVVFVDKPVTEEKLVRTDDNKGLISDRSSKITLSNYEDDEDEWPEEDDQLGGTTVPMVNEEDISFSDLEDDNYGIKPVKTKRDPNTV</sequence>
<organism evidence="3 4">
    <name type="scientific">Acacia crassicarpa</name>
    <name type="common">northern wattle</name>
    <dbReference type="NCBI Taxonomy" id="499986"/>
    <lineage>
        <taxon>Eukaryota</taxon>
        <taxon>Viridiplantae</taxon>
        <taxon>Streptophyta</taxon>
        <taxon>Embryophyta</taxon>
        <taxon>Tracheophyta</taxon>
        <taxon>Spermatophyta</taxon>
        <taxon>Magnoliopsida</taxon>
        <taxon>eudicotyledons</taxon>
        <taxon>Gunneridae</taxon>
        <taxon>Pentapetalae</taxon>
        <taxon>rosids</taxon>
        <taxon>fabids</taxon>
        <taxon>Fabales</taxon>
        <taxon>Fabaceae</taxon>
        <taxon>Caesalpinioideae</taxon>
        <taxon>mimosoid clade</taxon>
        <taxon>Acacieae</taxon>
        <taxon>Acacia</taxon>
    </lineage>
</organism>
<dbReference type="InterPro" id="IPR005607">
    <property type="entry name" value="BSD_dom"/>
</dbReference>
<feature type="region of interest" description="Disordered" evidence="1">
    <location>
        <begin position="400"/>
        <end position="455"/>
    </location>
</feature>
<feature type="domain" description="BSD" evidence="2">
    <location>
        <begin position="225"/>
        <end position="280"/>
    </location>
</feature>
<feature type="compositionally biased region" description="Acidic residues" evidence="1">
    <location>
        <begin position="427"/>
        <end position="440"/>
    </location>
</feature>
<reference evidence="3" key="1">
    <citation type="submission" date="2023-10" db="EMBL/GenBank/DDBJ databases">
        <title>Chromosome-level genome of the transformable northern wattle, Acacia crassicarpa.</title>
        <authorList>
            <person name="Massaro I."/>
            <person name="Sinha N.R."/>
            <person name="Poethig S."/>
            <person name="Leichty A.R."/>
        </authorList>
    </citation>
    <scope>NUCLEOTIDE SEQUENCE</scope>
    <source>
        <strain evidence="3">Acra3RX</strain>
        <tissue evidence="3">Leaf</tissue>
    </source>
</reference>
<keyword evidence="4" id="KW-1185">Reference proteome</keyword>